<protein>
    <submittedName>
        <fullName evidence="4">Unannotated protein</fullName>
    </submittedName>
</protein>
<evidence type="ECO:0000259" key="3">
    <source>
        <dbReference type="PROSITE" id="PS51462"/>
    </source>
</evidence>
<dbReference type="InterPro" id="IPR020084">
    <property type="entry name" value="NUDIX_hydrolase_CS"/>
</dbReference>
<evidence type="ECO:0000313" key="4">
    <source>
        <dbReference type="EMBL" id="CAB4724089.1"/>
    </source>
</evidence>
<dbReference type="PROSITE" id="PS00893">
    <property type="entry name" value="NUDIX_BOX"/>
    <property type="match status" value="1"/>
</dbReference>
<dbReference type="InterPro" id="IPR015797">
    <property type="entry name" value="NUDIX_hydrolase-like_dom_sf"/>
</dbReference>
<dbReference type="Gene3D" id="3.90.79.10">
    <property type="entry name" value="Nucleoside Triphosphate Pyrophosphohydrolase"/>
    <property type="match status" value="1"/>
</dbReference>
<dbReference type="InterPro" id="IPR000086">
    <property type="entry name" value="NUDIX_hydrolase_dom"/>
</dbReference>
<dbReference type="PANTHER" id="PTHR43046:SF14">
    <property type="entry name" value="MUTT_NUDIX FAMILY PROTEIN"/>
    <property type="match status" value="1"/>
</dbReference>
<dbReference type="EMBL" id="CAEZYQ010000001">
    <property type="protein sequence ID" value="CAB4724089.1"/>
    <property type="molecule type" value="Genomic_DNA"/>
</dbReference>
<sequence>MHDFACVVLVDRRGRLLMQERDEHPVIDPEKWGLCGGHLEPGEDPLTGAVRELEEETGVVLAPEHLELVEQLQVFHEGYGTWDQMTFYAAGVDLDDPDITCTEGRQIVFVDPDRVLDLDLTGSARTVLPGFLEGPIYRRLSA</sequence>
<proteinExistence type="predicted"/>
<reference evidence="4" key="1">
    <citation type="submission" date="2020-05" db="EMBL/GenBank/DDBJ databases">
        <authorList>
            <person name="Chiriac C."/>
            <person name="Salcher M."/>
            <person name="Ghai R."/>
            <person name="Kavagutti S V."/>
        </authorList>
    </citation>
    <scope>NUCLEOTIDE SEQUENCE</scope>
</reference>
<keyword evidence="2" id="KW-0378">Hydrolase</keyword>
<feature type="domain" description="Nudix hydrolase" evidence="3">
    <location>
        <begin position="1"/>
        <end position="133"/>
    </location>
</feature>
<gene>
    <name evidence="4" type="ORF">UFOPK2761_00013</name>
</gene>
<accession>A0A6J6RNM7</accession>
<name>A0A6J6RNM7_9ZZZZ</name>
<evidence type="ECO:0000256" key="1">
    <source>
        <dbReference type="ARBA" id="ARBA00001946"/>
    </source>
</evidence>
<dbReference type="SUPFAM" id="SSF55811">
    <property type="entry name" value="Nudix"/>
    <property type="match status" value="1"/>
</dbReference>
<dbReference type="GO" id="GO:0016787">
    <property type="term" value="F:hydrolase activity"/>
    <property type="evidence" value="ECO:0007669"/>
    <property type="project" value="UniProtKB-KW"/>
</dbReference>
<comment type="cofactor">
    <cofactor evidence="1">
        <name>Mg(2+)</name>
        <dbReference type="ChEBI" id="CHEBI:18420"/>
    </cofactor>
</comment>
<dbReference type="AlphaFoldDB" id="A0A6J6RNM7"/>
<evidence type="ECO:0000256" key="2">
    <source>
        <dbReference type="ARBA" id="ARBA00022801"/>
    </source>
</evidence>
<dbReference type="Pfam" id="PF00293">
    <property type="entry name" value="NUDIX"/>
    <property type="match status" value="1"/>
</dbReference>
<dbReference type="PANTHER" id="PTHR43046">
    <property type="entry name" value="GDP-MANNOSE MANNOSYL HYDROLASE"/>
    <property type="match status" value="1"/>
</dbReference>
<organism evidence="4">
    <name type="scientific">freshwater metagenome</name>
    <dbReference type="NCBI Taxonomy" id="449393"/>
    <lineage>
        <taxon>unclassified sequences</taxon>
        <taxon>metagenomes</taxon>
        <taxon>ecological metagenomes</taxon>
    </lineage>
</organism>
<dbReference type="PROSITE" id="PS51462">
    <property type="entry name" value="NUDIX"/>
    <property type="match status" value="1"/>
</dbReference>